<name>A0AAW8EGL5_VARPD</name>
<dbReference type="PANTHER" id="PTHR30346">
    <property type="entry name" value="TRANSCRIPTIONAL DUAL REGULATOR HCAR-RELATED"/>
    <property type="match status" value="1"/>
</dbReference>
<proteinExistence type="inferred from homology"/>
<comment type="similarity">
    <text evidence="1">Belongs to the LysR transcriptional regulatory family.</text>
</comment>
<evidence type="ECO:0000256" key="3">
    <source>
        <dbReference type="ARBA" id="ARBA00023125"/>
    </source>
</evidence>
<sequence length="320" mass="34760">MIDARQHRVQYCFLEKAYDQRMAAPDFRTLRYFVAVAEERSVGKAARRLNMAQPPLSVHIKNLEAAVGTPLFRRAARGMEITDAGHALFQRAKEALLLANEGFDAARAIGSGSRGRLTVGTMVVLSYLVLPRLENTLRAKLPDVEIQYVELNAANNVSALTDSEVSVAICIPPIAHAGIAAERIGTQPLMLAVRADSPLARMSSIPMERLSGMPLIGLPVPDGDVDKSLIASMLRRHDVSMPIAQRVETMVSALALVLAGRGVAILPACARIGRPPGVVFRPLRNVDARMDIAACWRSDWQSPLIEPFLACARASLRQAA</sequence>
<dbReference type="InterPro" id="IPR005119">
    <property type="entry name" value="LysR_subst-bd"/>
</dbReference>
<dbReference type="GO" id="GO:0003700">
    <property type="term" value="F:DNA-binding transcription factor activity"/>
    <property type="evidence" value="ECO:0007669"/>
    <property type="project" value="InterPro"/>
</dbReference>
<evidence type="ECO:0000313" key="6">
    <source>
        <dbReference type="EMBL" id="MDP9971985.1"/>
    </source>
</evidence>
<dbReference type="RefSeq" id="WP_307594554.1">
    <property type="nucleotide sequence ID" value="NZ_CAXUQE020000002.1"/>
</dbReference>
<dbReference type="SUPFAM" id="SSF53850">
    <property type="entry name" value="Periplasmic binding protein-like II"/>
    <property type="match status" value="1"/>
</dbReference>
<keyword evidence="4" id="KW-0804">Transcription</keyword>
<dbReference type="EMBL" id="JAUSRV010000007">
    <property type="protein sequence ID" value="MDP9971985.1"/>
    <property type="molecule type" value="Genomic_DNA"/>
</dbReference>
<dbReference type="Pfam" id="PF03466">
    <property type="entry name" value="LysR_substrate"/>
    <property type="match status" value="1"/>
</dbReference>
<gene>
    <name evidence="6" type="ORF">J2W39_003227</name>
</gene>
<dbReference type="PANTHER" id="PTHR30346:SF0">
    <property type="entry name" value="HCA OPERON TRANSCRIPTIONAL ACTIVATOR HCAR"/>
    <property type="match status" value="1"/>
</dbReference>
<accession>A0AAW8EGL5</accession>
<evidence type="ECO:0000259" key="5">
    <source>
        <dbReference type="PROSITE" id="PS50931"/>
    </source>
</evidence>
<dbReference type="Gene3D" id="3.40.190.10">
    <property type="entry name" value="Periplasmic binding protein-like II"/>
    <property type="match status" value="2"/>
</dbReference>
<keyword evidence="3 6" id="KW-0238">DNA-binding</keyword>
<dbReference type="CDD" id="cd08414">
    <property type="entry name" value="PBP2_LTTR_aromatics_like"/>
    <property type="match status" value="1"/>
</dbReference>
<feature type="domain" description="HTH lysR-type" evidence="5">
    <location>
        <begin position="25"/>
        <end position="82"/>
    </location>
</feature>
<dbReference type="Proteomes" id="UP001224845">
    <property type="component" value="Unassembled WGS sequence"/>
</dbReference>
<dbReference type="InterPro" id="IPR000847">
    <property type="entry name" value="LysR_HTH_N"/>
</dbReference>
<protein>
    <submittedName>
        <fullName evidence="6">DNA-binding transcriptional LysR family regulator</fullName>
    </submittedName>
</protein>
<keyword evidence="2" id="KW-0805">Transcription regulation</keyword>
<dbReference type="SUPFAM" id="SSF46785">
    <property type="entry name" value="Winged helix' DNA-binding domain"/>
    <property type="match status" value="1"/>
</dbReference>
<dbReference type="Gene3D" id="1.10.10.10">
    <property type="entry name" value="Winged helix-like DNA-binding domain superfamily/Winged helix DNA-binding domain"/>
    <property type="match status" value="1"/>
</dbReference>
<dbReference type="PRINTS" id="PR00039">
    <property type="entry name" value="HTHLYSR"/>
</dbReference>
<dbReference type="GO" id="GO:0032993">
    <property type="term" value="C:protein-DNA complex"/>
    <property type="evidence" value="ECO:0007669"/>
    <property type="project" value="TreeGrafter"/>
</dbReference>
<evidence type="ECO:0000256" key="1">
    <source>
        <dbReference type="ARBA" id="ARBA00009437"/>
    </source>
</evidence>
<evidence type="ECO:0000313" key="7">
    <source>
        <dbReference type="Proteomes" id="UP001224845"/>
    </source>
</evidence>
<evidence type="ECO:0000256" key="4">
    <source>
        <dbReference type="ARBA" id="ARBA00023163"/>
    </source>
</evidence>
<dbReference type="Pfam" id="PF00126">
    <property type="entry name" value="HTH_1"/>
    <property type="match status" value="1"/>
</dbReference>
<evidence type="ECO:0000256" key="2">
    <source>
        <dbReference type="ARBA" id="ARBA00023015"/>
    </source>
</evidence>
<dbReference type="InterPro" id="IPR036388">
    <property type="entry name" value="WH-like_DNA-bd_sf"/>
</dbReference>
<dbReference type="InterPro" id="IPR036390">
    <property type="entry name" value="WH_DNA-bd_sf"/>
</dbReference>
<dbReference type="FunFam" id="1.10.10.10:FF:000001">
    <property type="entry name" value="LysR family transcriptional regulator"/>
    <property type="match status" value="1"/>
</dbReference>
<organism evidence="6 7">
    <name type="scientific">Variovorax paradoxus</name>
    <dbReference type="NCBI Taxonomy" id="34073"/>
    <lineage>
        <taxon>Bacteria</taxon>
        <taxon>Pseudomonadati</taxon>
        <taxon>Pseudomonadota</taxon>
        <taxon>Betaproteobacteria</taxon>
        <taxon>Burkholderiales</taxon>
        <taxon>Comamonadaceae</taxon>
        <taxon>Variovorax</taxon>
    </lineage>
</organism>
<dbReference type="AlphaFoldDB" id="A0AAW8EGL5"/>
<comment type="caution">
    <text evidence="6">The sequence shown here is derived from an EMBL/GenBank/DDBJ whole genome shotgun (WGS) entry which is preliminary data.</text>
</comment>
<dbReference type="PROSITE" id="PS50931">
    <property type="entry name" value="HTH_LYSR"/>
    <property type="match status" value="1"/>
</dbReference>
<dbReference type="GO" id="GO:0003677">
    <property type="term" value="F:DNA binding"/>
    <property type="evidence" value="ECO:0007669"/>
    <property type="project" value="UniProtKB-KW"/>
</dbReference>
<reference evidence="6" key="1">
    <citation type="submission" date="2023-07" db="EMBL/GenBank/DDBJ databases">
        <title>Sorghum-associated microbial communities from plants grown in Nebraska, USA.</title>
        <authorList>
            <person name="Schachtman D."/>
        </authorList>
    </citation>
    <scope>NUCLEOTIDE SEQUENCE</scope>
    <source>
        <strain evidence="6">DS3315</strain>
    </source>
</reference>